<organism evidence="3 4">
    <name type="scientific">Marinobacter zhejiangensis</name>
    <dbReference type="NCBI Taxonomy" id="488535"/>
    <lineage>
        <taxon>Bacteria</taxon>
        <taxon>Pseudomonadati</taxon>
        <taxon>Pseudomonadota</taxon>
        <taxon>Gammaproteobacteria</taxon>
        <taxon>Pseudomonadales</taxon>
        <taxon>Marinobacteraceae</taxon>
        <taxon>Marinobacter</taxon>
    </lineage>
</organism>
<dbReference type="Pfam" id="PF20789">
    <property type="entry name" value="4HBT_3C"/>
    <property type="match status" value="1"/>
</dbReference>
<dbReference type="Gene3D" id="2.40.160.210">
    <property type="entry name" value="Acyl-CoA thioesterase, double hotdog domain"/>
    <property type="match status" value="1"/>
</dbReference>
<reference evidence="4" key="1">
    <citation type="submission" date="2016-10" db="EMBL/GenBank/DDBJ databases">
        <authorList>
            <person name="Varghese N."/>
            <person name="Submissions S."/>
        </authorList>
    </citation>
    <scope>NUCLEOTIDE SEQUENCE [LARGE SCALE GENOMIC DNA]</scope>
    <source>
        <strain evidence="4">CGMCC 1.7061</strain>
    </source>
</reference>
<dbReference type="InterPro" id="IPR049449">
    <property type="entry name" value="TesB_ACOT8-like_N"/>
</dbReference>
<dbReference type="InterPro" id="IPR049450">
    <property type="entry name" value="ACOT8-like_C"/>
</dbReference>
<dbReference type="PANTHER" id="PTHR38110">
    <property type="entry name" value="CHROMOSOME 23, WHOLE GENOME SHOTGUN SEQUENCE"/>
    <property type="match status" value="1"/>
</dbReference>
<evidence type="ECO:0000313" key="4">
    <source>
        <dbReference type="Proteomes" id="UP000198519"/>
    </source>
</evidence>
<dbReference type="InterPro" id="IPR029069">
    <property type="entry name" value="HotDog_dom_sf"/>
</dbReference>
<dbReference type="SUPFAM" id="SSF54637">
    <property type="entry name" value="Thioesterase/thiol ester dehydrase-isomerase"/>
    <property type="match status" value="2"/>
</dbReference>
<proteinExistence type="predicted"/>
<dbReference type="PANTHER" id="PTHR38110:SF1">
    <property type="entry name" value="THIOESTERASE DOMAIN-CONTAINING PROTEIN"/>
    <property type="match status" value="1"/>
</dbReference>
<dbReference type="OrthoDB" id="4370297at2"/>
<name>A0A1I4QUY1_9GAMM</name>
<sequence>MNQKTALHAFDQAVALESVGTDTFCGRSPEAYANMVGPYGGIIAATLLNAALQHDERQGDPISMTVNFAGPVTDGGYQVVASARRTNRSTQHWFIELSQQGVVAATATVLLAVRRDTWGDTEVSMPHVPPFESIDRLDIGRYLTWVKNYDFRVVQGHFDPGGAIEDTGDSLTRLWVKDLPRRPLDYLSLMAISDCFFPRIFVRKQQRMPVGTVSLTTYFHADRDSLARQGDRPLLAEAHAQRYSQGYFDHTGKLWGEDGELLATTHQMVYFKD</sequence>
<protein>
    <submittedName>
        <fullName evidence="3">Acyl-CoA thioesterase</fullName>
    </submittedName>
</protein>
<dbReference type="STRING" id="488535.SAMN04487963_2576"/>
<dbReference type="AlphaFoldDB" id="A0A1I4QUY1"/>
<dbReference type="CDD" id="cd00556">
    <property type="entry name" value="Thioesterase_II"/>
    <property type="match status" value="1"/>
</dbReference>
<dbReference type="EMBL" id="FOUE01000003">
    <property type="protein sequence ID" value="SFM43513.1"/>
    <property type="molecule type" value="Genomic_DNA"/>
</dbReference>
<evidence type="ECO:0000313" key="3">
    <source>
        <dbReference type="EMBL" id="SFM43513.1"/>
    </source>
</evidence>
<dbReference type="InterPro" id="IPR052389">
    <property type="entry name" value="Sec_Metab_Biosynth-Assoc"/>
</dbReference>
<feature type="domain" description="Acyl-CoA thioesterase-like N-terminal HotDog" evidence="1">
    <location>
        <begin position="34"/>
        <end position="110"/>
    </location>
</feature>
<dbReference type="RefSeq" id="WP_092023134.1">
    <property type="nucleotide sequence ID" value="NZ_FOUE01000003.1"/>
</dbReference>
<accession>A0A1I4QUY1</accession>
<evidence type="ECO:0000259" key="2">
    <source>
        <dbReference type="Pfam" id="PF20789"/>
    </source>
</evidence>
<dbReference type="InterPro" id="IPR042171">
    <property type="entry name" value="Acyl-CoA_hotdog"/>
</dbReference>
<dbReference type="Pfam" id="PF13622">
    <property type="entry name" value="4HBT_3"/>
    <property type="match status" value="1"/>
</dbReference>
<keyword evidence="4" id="KW-1185">Reference proteome</keyword>
<dbReference type="Proteomes" id="UP000198519">
    <property type="component" value="Unassembled WGS sequence"/>
</dbReference>
<gene>
    <name evidence="3" type="ORF">SAMN04487963_2576</name>
</gene>
<evidence type="ECO:0000259" key="1">
    <source>
        <dbReference type="Pfam" id="PF13622"/>
    </source>
</evidence>
<feature type="domain" description="Acyl-CoA thioesterase-like C-terminal" evidence="2">
    <location>
        <begin position="139"/>
        <end position="270"/>
    </location>
</feature>